<dbReference type="InterPro" id="IPR013325">
    <property type="entry name" value="RNA_pol_sigma_r2"/>
</dbReference>
<evidence type="ECO:0000313" key="8">
    <source>
        <dbReference type="Proteomes" id="UP000198847"/>
    </source>
</evidence>
<gene>
    <name evidence="7" type="ORF">SAMN04490178_104133</name>
</gene>
<dbReference type="STRING" id="112903.SAMN04490178_104133"/>
<evidence type="ECO:0000256" key="3">
    <source>
        <dbReference type="ARBA" id="ARBA00023082"/>
    </source>
</evidence>
<sequence>MEFRELTERARQGDEKAFSLLCRQFTGLVKRYAWQSHVRSIAEEAEAEGWLAVVRAVRTFDAKLGVPLAGYVESQVKFAVWNLFKRERRRWQRETVLEKLAEEDEEKEGQLLERLPGPAIVAAEVEDSLFAGVLAGWLAGLPERQRQVIAATLLEGRQLTAVARELGITAQAVHNLRRRGLARLKKAYEGMYGSERG</sequence>
<dbReference type="PANTHER" id="PTHR43133:SF8">
    <property type="entry name" value="RNA POLYMERASE SIGMA FACTOR HI_1459-RELATED"/>
    <property type="match status" value="1"/>
</dbReference>
<keyword evidence="2" id="KW-0805">Transcription regulation</keyword>
<evidence type="ECO:0000256" key="2">
    <source>
        <dbReference type="ARBA" id="ARBA00023015"/>
    </source>
</evidence>
<dbReference type="InterPro" id="IPR039425">
    <property type="entry name" value="RNA_pol_sigma-70-like"/>
</dbReference>
<dbReference type="InterPro" id="IPR007630">
    <property type="entry name" value="RNA_pol_sigma70_r4"/>
</dbReference>
<dbReference type="EMBL" id="FODY01000004">
    <property type="protein sequence ID" value="SEO71632.1"/>
    <property type="molecule type" value="Genomic_DNA"/>
</dbReference>
<dbReference type="Gene3D" id="1.10.1740.10">
    <property type="match status" value="1"/>
</dbReference>
<dbReference type="NCBIfam" id="TIGR02937">
    <property type="entry name" value="sigma70-ECF"/>
    <property type="match status" value="1"/>
</dbReference>
<evidence type="ECO:0000256" key="1">
    <source>
        <dbReference type="ARBA" id="ARBA00010641"/>
    </source>
</evidence>
<dbReference type="GO" id="GO:0006352">
    <property type="term" value="P:DNA-templated transcription initiation"/>
    <property type="evidence" value="ECO:0007669"/>
    <property type="project" value="InterPro"/>
</dbReference>
<evidence type="ECO:0000259" key="6">
    <source>
        <dbReference type="Pfam" id="PF04545"/>
    </source>
</evidence>
<dbReference type="SUPFAM" id="SSF88946">
    <property type="entry name" value="Sigma2 domain of RNA polymerase sigma factors"/>
    <property type="match status" value="1"/>
</dbReference>
<dbReference type="AlphaFoldDB" id="A0A1H8RZ56"/>
<dbReference type="PANTHER" id="PTHR43133">
    <property type="entry name" value="RNA POLYMERASE ECF-TYPE SIGMA FACTO"/>
    <property type="match status" value="1"/>
</dbReference>
<keyword evidence="4" id="KW-0238">DNA-binding</keyword>
<reference evidence="7 8" key="1">
    <citation type="submission" date="2016-10" db="EMBL/GenBank/DDBJ databases">
        <authorList>
            <person name="de Groot N.N."/>
        </authorList>
    </citation>
    <scope>NUCLEOTIDE SEQUENCE [LARGE SCALE GENOMIC DNA]</scope>
    <source>
        <strain evidence="7 8">DSM 13305</strain>
    </source>
</reference>
<name>A0A1H8RZ56_9FIRM</name>
<dbReference type="Pfam" id="PF04545">
    <property type="entry name" value="Sigma70_r4"/>
    <property type="match status" value="1"/>
</dbReference>
<dbReference type="RefSeq" id="WP_091744482.1">
    <property type="nucleotide sequence ID" value="NZ_FODY01000004.1"/>
</dbReference>
<feature type="domain" description="RNA polymerase sigma-70 region 4" evidence="6">
    <location>
        <begin position="137"/>
        <end position="186"/>
    </location>
</feature>
<accession>A0A1H8RZ56</accession>
<dbReference type="InterPro" id="IPR013324">
    <property type="entry name" value="RNA_pol_sigma_r3/r4-like"/>
</dbReference>
<dbReference type="Proteomes" id="UP000198847">
    <property type="component" value="Unassembled WGS sequence"/>
</dbReference>
<dbReference type="Gene3D" id="1.10.10.10">
    <property type="entry name" value="Winged helix-like DNA-binding domain superfamily/Winged helix DNA-binding domain"/>
    <property type="match status" value="1"/>
</dbReference>
<organism evidence="7 8">
    <name type="scientific">Propionispora vibrioides</name>
    <dbReference type="NCBI Taxonomy" id="112903"/>
    <lineage>
        <taxon>Bacteria</taxon>
        <taxon>Bacillati</taxon>
        <taxon>Bacillota</taxon>
        <taxon>Negativicutes</taxon>
        <taxon>Selenomonadales</taxon>
        <taxon>Sporomusaceae</taxon>
        <taxon>Propionispora</taxon>
    </lineage>
</organism>
<dbReference type="OrthoDB" id="1669753at2"/>
<proteinExistence type="inferred from homology"/>
<dbReference type="GO" id="GO:0003677">
    <property type="term" value="F:DNA binding"/>
    <property type="evidence" value="ECO:0007669"/>
    <property type="project" value="UniProtKB-KW"/>
</dbReference>
<evidence type="ECO:0000313" key="7">
    <source>
        <dbReference type="EMBL" id="SEO71632.1"/>
    </source>
</evidence>
<evidence type="ECO:0000256" key="4">
    <source>
        <dbReference type="ARBA" id="ARBA00023125"/>
    </source>
</evidence>
<keyword evidence="8" id="KW-1185">Reference proteome</keyword>
<dbReference type="InterPro" id="IPR014284">
    <property type="entry name" value="RNA_pol_sigma-70_dom"/>
</dbReference>
<comment type="similarity">
    <text evidence="1">Belongs to the sigma-70 factor family. ECF subfamily.</text>
</comment>
<evidence type="ECO:0000256" key="5">
    <source>
        <dbReference type="ARBA" id="ARBA00023163"/>
    </source>
</evidence>
<protein>
    <submittedName>
        <fullName evidence="7">Sigma-70, region 4</fullName>
    </submittedName>
</protein>
<keyword evidence="3" id="KW-0731">Sigma factor</keyword>
<keyword evidence="5" id="KW-0804">Transcription</keyword>
<dbReference type="SUPFAM" id="SSF88659">
    <property type="entry name" value="Sigma3 and sigma4 domains of RNA polymerase sigma factors"/>
    <property type="match status" value="1"/>
</dbReference>
<dbReference type="GO" id="GO:0016987">
    <property type="term" value="F:sigma factor activity"/>
    <property type="evidence" value="ECO:0007669"/>
    <property type="project" value="UniProtKB-KW"/>
</dbReference>
<dbReference type="InterPro" id="IPR036388">
    <property type="entry name" value="WH-like_DNA-bd_sf"/>
</dbReference>